<keyword evidence="7" id="KW-0378">Hydrolase</keyword>
<dbReference type="Pfam" id="PF00246">
    <property type="entry name" value="Peptidase_M14"/>
    <property type="match status" value="1"/>
</dbReference>
<evidence type="ECO:0000256" key="5">
    <source>
        <dbReference type="ARBA" id="ARBA00022723"/>
    </source>
</evidence>
<keyword evidence="9" id="KW-0482">Metalloprotease</keyword>
<evidence type="ECO:0000256" key="10">
    <source>
        <dbReference type="PROSITE-ProRule" id="PRU01379"/>
    </source>
</evidence>
<feature type="active site" description="Proton donor/acceptor" evidence="10">
    <location>
        <position position="314"/>
    </location>
</feature>
<dbReference type="GO" id="GO:0004181">
    <property type="term" value="F:metallocarboxypeptidase activity"/>
    <property type="evidence" value="ECO:0007669"/>
    <property type="project" value="InterPro"/>
</dbReference>
<feature type="signal peptide" evidence="11">
    <location>
        <begin position="1"/>
        <end position="21"/>
    </location>
</feature>
<sequence>MVQRIIVTVLVALALIKATNSTPIFQAFANHSPGPNSTFYKLFSGSSERQFKPSSFLDNFPTYDEAVAWMRTLQQKYPDWVGLENVGKTAEGRRLEVIIVNNALSWKTVFLVANQHGHEWGSAMAALYVIDQLVNNPDAYKNLDYRFVILPIANPDGYEYSRAQSRVWRKNRSNQAGGQKGVDINRNFSYKWDKVSNDATTDPSEDSYRGPKPFSEIESKFIKRVLVVLKDYLVLYVDLHSPGNNIVFPWSFSTRKPRDEAKLQAIADAGAAAVKQEAGAEFKVGTVAEIQGTTGGTSLDYCYAIDVNGCIGMEVGSEIEIEKYEIFQLGREVTAALAAMSLKANEYKTVFPMYTPNSTDSLFV</sequence>
<dbReference type="PRINTS" id="PR00765">
    <property type="entry name" value="CRBOXYPTASEA"/>
</dbReference>
<evidence type="ECO:0000313" key="14">
    <source>
        <dbReference type="EnsemblMetazoa" id="ASIC006932-PA"/>
    </source>
</evidence>
<reference evidence="13 15" key="1">
    <citation type="journal article" date="2014" name="BMC Genomics">
        <title>Genome sequence of Anopheles sinensis provides insight into genetics basis of mosquito competence for malaria parasites.</title>
        <authorList>
            <person name="Zhou D."/>
            <person name="Zhang D."/>
            <person name="Ding G."/>
            <person name="Shi L."/>
            <person name="Hou Q."/>
            <person name="Ye Y."/>
            <person name="Xu Y."/>
            <person name="Zhou H."/>
            <person name="Xiong C."/>
            <person name="Li S."/>
            <person name="Yu J."/>
            <person name="Hong S."/>
            <person name="Yu X."/>
            <person name="Zou P."/>
            <person name="Chen C."/>
            <person name="Chang X."/>
            <person name="Wang W."/>
            <person name="Lv Y."/>
            <person name="Sun Y."/>
            <person name="Ma L."/>
            <person name="Shen B."/>
            <person name="Zhu C."/>
        </authorList>
    </citation>
    <scope>NUCLEOTIDE SEQUENCE [LARGE SCALE GENOMIC DNA]</scope>
</reference>
<keyword evidence="6 11" id="KW-0732">Signal</keyword>
<keyword evidence="4" id="KW-0645">Protease</keyword>
<evidence type="ECO:0000313" key="15">
    <source>
        <dbReference type="Proteomes" id="UP000030765"/>
    </source>
</evidence>
<evidence type="ECO:0000256" key="6">
    <source>
        <dbReference type="ARBA" id="ARBA00022729"/>
    </source>
</evidence>
<dbReference type="OrthoDB" id="6764165at2759"/>
<dbReference type="SUPFAM" id="SSF53187">
    <property type="entry name" value="Zn-dependent exopeptidases"/>
    <property type="match status" value="1"/>
</dbReference>
<evidence type="ECO:0000256" key="7">
    <source>
        <dbReference type="ARBA" id="ARBA00022801"/>
    </source>
</evidence>
<evidence type="ECO:0000313" key="13">
    <source>
        <dbReference type="EMBL" id="KFB39441.1"/>
    </source>
</evidence>
<dbReference type="VEuPathDB" id="VectorBase:ASIC006932"/>
<evidence type="ECO:0000256" key="4">
    <source>
        <dbReference type="ARBA" id="ARBA00022670"/>
    </source>
</evidence>
<proteinExistence type="inferred from homology"/>
<dbReference type="EMBL" id="KE524984">
    <property type="protein sequence ID" value="KFB39441.1"/>
    <property type="molecule type" value="Genomic_DNA"/>
</dbReference>
<dbReference type="VEuPathDB" id="VectorBase:ASIS018686"/>
<name>A0A084VN97_ANOSI</name>
<gene>
    <name evidence="13" type="ORF">ZHAS_00006932</name>
</gene>
<evidence type="ECO:0000256" key="8">
    <source>
        <dbReference type="ARBA" id="ARBA00022833"/>
    </source>
</evidence>
<accession>A0A084VN97</accession>
<evidence type="ECO:0000256" key="2">
    <source>
        <dbReference type="ARBA" id="ARBA00005988"/>
    </source>
</evidence>
<dbReference type="SMART" id="SM00631">
    <property type="entry name" value="Zn_pept"/>
    <property type="match status" value="1"/>
</dbReference>
<feature type="chain" id="PRO_5001783671" evidence="11">
    <location>
        <begin position="22"/>
        <end position="364"/>
    </location>
</feature>
<dbReference type="Proteomes" id="UP000030765">
    <property type="component" value="Unassembled WGS sequence"/>
</dbReference>
<feature type="domain" description="Peptidase M14" evidence="12">
    <location>
        <begin position="59"/>
        <end position="344"/>
    </location>
</feature>
<dbReference type="InterPro" id="IPR000834">
    <property type="entry name" value="Peptidase_M14"/>
</dbReference>
<keyword evidence="3" id="KW-0121">Carboxypeptidase</keyword>
<keyword evidence="5" id="KW-0479">Metal-binding</keyword>
<reference evidence="14" key="2">
    <citation type="submission" date="2020-05" db="UniProtKB">
        <authorList>
            <consortium name="EnsemblMetazoa"/>
        </authorList>
    </citation>
    <scope>IDENTIFICATION</scope>
</reference>
<dbReference type="GO" id="GO:0006508">
    <property type="term" value="P:proteolysis"/>
    <property type="evidence" value="ECO:0007669"/>
    <property type="project" value="UniProtKB-KW"/>
</dbReference>
<evidence type="ECO:0000259" key="12">
    <source>
        <dbReference type="PROSITE" id="PS52035"/>
    </source>
</evidence>
<dbReference type="EnsemblMetazoa" id="ASIC006932-RA">
    <property type="protein sequence ID" value="ASIC006932-PA"/>
    <property type="gene ID" value="ASIC006932"/>
</dbReference>
<comment type="cofactor">
    <cofactor evidence="1">
        <name>Zn(2+)</name>
        <dbReference type="ChEBI" id="CHEBI:29105"/>
    </cofactor>
</comment>
<evidence type="ECO:0000256" key="9">
    <source>
        <dbReference type="ARBA" id="ARBA00023049"/>
    </source>
</evidence>
<dbReference type="EMBL" id="ATLV01014731">
    <property type="status" value="NOT_ANNOTATED_CDS"/>
    <property type="molecule type" value="Genomic_DNA"/>
</dbReference>
<evidence type="ECO:0000256" key="11">
    <source>
        <dbReference type="SAM" id="SignalP"/>
    </source>
</evidence>
<dbReference type="AlphaFoldDB" id="A0A084VN97"/>
<organism evidence="13">
    <name type="scientific">Anopheles sinensis</name>
    <name type="common">Mosquito</name>
    <dbReference type="NCBI Taxonomy" id="74873"/>
    <lineage>
        <taxon>Eukaryota</taxon>
        <taxon>Metazoa</taxon>
        <taxon>Ecdysozoa</taxon>
        <taxon>Arthropoda</taxon>
        <taxon>Hexapoda</taxon>
        <taxon>Insecta</taxon>
        <taxon>Pterygota</taxon>
        <taxon>Neoptera</taxon>
        <taxon>Endopterygota</taxon>
        <taxon>Diptera</taxon>
        <taxon>Nematocera</taxon>
        <taxon>Culicoidea</taxon>
        <taxon>Culicidae</taxon>
        <taxon>Anophelinae</taxon>
        <taxon>Anopheles</taxon>
    </lineage>
</organism>
<keyword evidence="15" id="KW-1185">Reference proteome</keyword>
<dbReference type="Gene3D" id="3.40.630.10">
    <property type="entry name" value="Zn peptidases"/>
    <property type="match status" value="1"/>
</dbReference>
<comment type="similarity">
    <text evidence="2 10">Belongs to the peptidase M14 family.</text>
</comment>
<dbReference type="PANTHER" id="PTHR11705">
    <property type="entry name" value="PROTEASE FAMILY M14 CARBOXYPEPTIDASE A,B"/>
    <property type="match status" value="1"/>
</dbReference>
<evidence type="ECO:0000256" key="3">
    <source>
        <dbReference type="ARBA" id="ARBA00022645"/>
    </source>
</evidence>
<dbReference type="GO" id="GO:0005615">
    <property type="term" value="C:extracellular space"/>
    <property type="evidence" value="ECO:0007669"/>
    <property type="project" value="TreeGrafter"/>
</dbReference>
<dbReference type="PANTHER" id="PTHR11705:SF140">
    <property type="entry name" value="FI02848P-RELATED"/>
    <property type="match status" value="1"/>
</dbReference>
<dbReference type="PROSITE" id="PS52035">
    <property type="entry name" value="PEPTIDASE_M14"/>
    <property type="match status" value="1"/>
</dbReference>
<keyword evidence="8" id="KW-0862">Zinc</keyword>
<evidence type="ECO:0000256" key="1">
    <source>
        <dbReference type="ARBA" id="ARBA00001947"/>
    </source>
</evidence>
<protein>
    <submittedName>
        <fullName evidence="13">AGAP008070-PA-like protein</fullName>
    </submittedName>
</protein>
<dbReference type="STRING" id="74873.A0A084VN97"/>
<dbReference type="GO" id="GO:0008270">
    <property type="term" value="F:zinc ion binding"/>
    <property type="evidence" value="ECO:0007669"/>
    <property type="project" value="InterPro"/>
</dbReference>
<dbReference type="FunFam" id="3.40.630.10:FF:000084">
    <property type="entry name" value="Carboxypeptidase B2"/>
    <property type="match status" value="1"/>
</dbReference>